<gene>
    <name evidence="3" type="ORF">LXT13_15525</name>
</gene>
<dbReference type="Pfam" id="PF10881">
    <property type="entry name" value="DUF2726"/>
    <property type="match status" value="1"/>
</dbReference>
<feature type="domain" description="DUF2726" evidence="2">
    <location>
        <begin position="43"/>
        <end position="143"/>
    </location>
</feature>
<protein>
    <submittedName>
        <fullName evidence="3">DUF2726 domain-containing protein</fullName>
    </submittedName>
</protein>
<sequence>MTKQTEQMLLMGLVASLAIILWVGAAVLKGGRRRRALGDIRARKLLTDREQPMFHRLQQAFPEYVVLTQVAFSALITAKDMPTRATFNRKVADFVLTNKAFEVVAVIELDDASHRGREKHDSRRDLLLERAGYRVLRFKHVPDVDAVQRAVRPPIAVDPKPTSPS</sequence>
<feature type="transmembrane region" description="Helical" evidence="1">
    <location>
        <begin position="6"/>
        <end position="28"/>
    </location>
</feature>
<accession>A0ABS8XV90</accession>
<evidence type="ECO:0000313" key="4">
    <source>
        <dbReference type="Proteomes" id="UP001200741"/>
    </source>
</evidence>
<evidence type="ECO:0000313" key="3">
    <source>
        <dbReference type="EMBL" id="MCE4555818.1"/>
    </source>
</evidence>
<comment type="caution">
    <text evidence="3">The sequence shown here is derived from an EMBL/GenBank/DDBJ whole genome shotgun (WGS) entry which is preliminary data.</text>
</comment>
<keyword evidence="1" id="KW-0472">Membrane</keyword>
<dbReference type="EMBL" id="JAJTWU010000006">
    <property type="protein sequence ID" value="MCE4555818.1"/>
    <property type="molecule type" value="Genomic_DNA"/>
</dbReference>
<keyword evidence="1" id="KW-0812">Transmembrane</keyword>
<dbReference type="RefSeq" id="WP_233372873.1">
    <property type="nucleotide sequence ID" value="NZ_JAJTWU010000006.1"/>
</dbReference>
<keyword evidence="1" id="KW-1133">Transmembrane helix</keyword>
<keyword evidence="4" id="KW-1185">Reference proteome</keyword>
<organism evidence="3 4">
    <name type="scientific">Pelomonas cellulosilytica</name>
    <dbReference type="NCBI Taxonomy" id="2906762"/>
    <lineage>
        <taxon>Bacteria</taxon>
        <taxon>Pseudomonadati</taxon>
        <taxon>Pseudomonadota</taxon>
        <taxon>Betaproteobacteria</taxon>
        <taxon>Burkholderiales</taxon>
        <taxon>Sphaerotilaceae</taxon>
        <taxon>Roseateles</taxon>
    </lineage>
</organism>
<reference evidence="3 4" key="1">
    <citation type="submission" date="2021-12" db="EMBL/GenBank/DDBJ databases">
        <title>Genome seq of P8.</title>
        <authorList>
            <person name="Seo T."/>
        </authorList>
    </citation>
    <scope>NUCLEOTIDE SEQUENCE [LARGE SCALE GENOMIC DNA]</scope>
    <source>
        <strain evidence="3 4">P8</strain>
    </source>
</reference>
<evidence type="ECO:0000259" key="2">
    <source>
        <dbReference type="Pfam" id="PF10881"/>
    </source>
</evidence>
<dbReference type="InterPro" id="IPR024402">
    <property type="entry name" value="DUF2726"/>
</dbReference>
<proteinExistence type="predicted"/>
<dbReference type="Proteomes" id="UP001200741">
    <property type="component" value="Unassembled WGS sequence"/>
</dbReference>
<name>A0ABS8XV90_9BURK</name>
<evidence type="ECO:0000256" key="1">
    <source>
        <dbReference type="SAM" id="Phobius"/>
    </source>
</evidence>